<dbReference type="Proteomes" id="UP001141259">
    <property type="component" value="Unassembled WGS sequence"/>
</dbReference>
<keyword evidence="2" id="KW-0812">Transmembrane</keyword>
<evidence type="ECO:0000256" key="2">
    <source>
        <dbReference type="SAM" id="Phobius"/>
    </source>
</evidence>
<evidence type="ECO:0000313" key="5">
    <source>
        <dbReference type="Proteomes" id="UP001141259"/>
    </source>
</evidence>
<organism evidence="4 5">
    <name type="scientific">Umezawaea endophytica</name>
    <dbReference type="NCBI Taxonomy" id="1654476"/>
    <lineage>
        <taxon>Bacteria</taxon>
        <taxon>Bacillati</taxon>
        <taxon>Actinomycetota</taxon>
        <taxon>Actinomycetes</taxon>
        <taxon>Pseudonocardiales</taxon>
        <taxon>Pseudonocardiaceae</taxon>
        <taxon>Umezawaea</taxon>
    </lineage>
</organism>
<reference evidence="4" key="1">
    <citation type="submission" date="2022-08" db="EMBL/GenBank/DDBJ databases">
        <authorList>
            <person name="Tistechok S."/>
            <person name="Samborskyy M."/>
            <person name="Roman I."/>
        </authorList>
    </citation>
    <scope>NUCLEOTIDE SEQUENCE</scope>
    <source>
        <strain evidence="4">DSM 103496</strain>
    </source>
</reference>
<feature type="transmembrane region" description="Helical" evidence="2">
    <location>
        <begin position="35"/>
        <end position="53"/>
    </location>
</feature>
<feature type="compositionally biased region" description="Low complexity" evidence="1">
    <location>
        <begin position="199"/>
        <end position="211"/>
    </location>
</feature>
<dbReference type="Gene3D" id="3.40.1350.10">
    <property type="match status" value="1"/>
</dbReference>
<keyword evidence="5" id="KW-1185">Reference proteome</keyword>
<dbReference type="InterPro" id="IPR052906">
    <property type="entry name" value="Type_IV_Methyl-Rstrct_Enzyme"/>
</dbReference>
<dbReference type="PANTHER" id="PTHR30015">
    <property type="entry name" value="MRR RESTRICTION SYSTEM PROTEIN"/>
    <property type="match status" value="1"/>
</dbReference>
<feature type="transmembrane region" description="Helical" evidence="2">
    <location>
        <begin position="12"/>
        <end position="29"/>
    </location>
</feature>
<feature type="region of interest" description="Disordered" evidence="1">
    <location>
        <begin position="199"/>
        <end position="219"/>
    </location>
</feature>
<dbReference type="Pfam" id="PF04471">
    <property type="entry name" value="Mrr_cat"/>
    <property type="match status" value="1"/>
</dbReference>
<protein>
    <submittedName>
        <fullName evidence="4">Restriction endonuclease</fullName>
    </submittedName>
</protein>
<feature type="domain" description="Restriction endonuclease type IV Mrr" evidence="3">
    <location>
        <begin position="76"/>
        <end position="188"/>
    </location>
</feature>
<accession>A0A9X3AEK3</accession>
<keyword evidence="4" id="KW-0540">Nuclease</keyword>
<keyword evidence="2" id="KW-1133">Transmembrane helix</keyword>
<keyword evidence="4" id="KW-0378">Hydrolase</keyword>
<dbReference type="RefSeq" id="WP_259621518.1">
    <property type="nucleotide sequence ID" value="NZ_JANYMP010000002.1"/>
</dbReference>
<dbReference type="AlphaFoldDB" id="A0A9X3AEK3"/>
<name>A0A9X3AEK3_9PSEU</name>
<dbReference type="GO" id="GO:0003677">
    <property type="term" value="F:DNA binding"/>
    <property type="evidence" value="ECO:0007669"/>
    <property type="project" value="InterPro"/>
</dbReference>
<dbReference type="EMBL" id="JANYMP010000002">
    <property type="protein sequence ID" value="MCS7475995.1"/>
    <property type="molecule type" value="Genomic_DNA"/>
</dbReference>
<keyword evidence="4" id="KW-0255">Endonuclease</keyword>
<dbReference type="InterPro" id="IPR011335">
    <property type="entry name" value="Restrct_endonuc-II-like"/>
</dbReference>
<dbReference type="GO" id="GO:0015666">
    <property type="term" value="F:restriction endodeoxyribonuclease activity"/>
    <property type="evidence" value="ECO:0007669"/>
    <property type="project" value="TreeGrafter"/>
</dbReference>
<gene>
    <name evidence="4" type="ORF">NZH93_03940</name>
</gene>
<proteinExistence type="predicted"/>
<evidence type="ECO:0000313" key="4">
    <source>
        <dbReference type="EMBL" id="MCS7475995.1"/>
    </source>
</evidence>
<dbReference type="PANTHER" id="PTHR30015:SF6">
    <property type="entry name" value="SLL1429 PROTEIN"/>
    <property type="match status" value="1"/>
</dbReference>
<dbReference type="InterPro" id="IPR011856">
    <property type="entry name" value="tRNA_endonuc-like_dom_sf"/>
</dbReference>
<keyword evidence="2" id="KW-0472">Membrane</keyword>
<dbReference type="SUPFAM" id="SSF52980">
    <property type="entry name" value="Restriction endonuclease-like"/>
    <property type="match status" value="1"/>
</dbReference>
<comment type="caution">
    <text evidence="4">The sequence shown here is derived from an EMBL/GenBank/DDBJ whole genome shotgun (WGS) entry which is preliminary data.</text>
</comment>
<evidence type="ECO:0000259" key="3">
    <source>
        <dbReference type="Pfam" id="PF04471"/>
    </source>
</evidence>
<sequence>MAARRRKKAFRGWWVGGAVAAVWLAVLFVQAHPGWSAAIFAVLSAIGTAVLVVRQRRRLAHEAWQAERDRAIEVTDGMGGTDFEWWTARLLGRSGCVDVRVVGGAGDLGADVSAIAPDGYRIVVQCKRYSTNNKVGSAALQRFSGTARAVHGAHHAVIVTTSTFTKPARDFAATMGIVLVDRPALAEWARTGVAPIAFTPRPGGSTPSRGGWSVRTRGR</sequence>
<evidence type="ECO:0000256" key="1">
    <source>
        <dbReference type="SAM" id="MobiDB-lite"/>
    </source>
</evidence>
<dbReference type="InterPro" id="IPR007560">
    <property type="entry name" value="Restrct_endonuc_IV_Mrr"/>
</dbReference>
<dbReference type="GO" id="GO:0009307">
    <property type="term" value="P:DNA restriction-modification system"/>
    <property type="evidence" value="ECO:0007669"/>
    <property type="project" value="InterPro"/>
</dbReference>